<dbReference type="InterPro" id="IPR046349">
    <property type="entry name" value="C1-like_sf"/>
</dbReference>
<dbReference type="SUPFAM" id="SSF57889">
    <property type="entry name" value="Cysteine-rich domain"/>
    <property type="match status" value="1"/>
</dbReference>
<dbReference type="InterPro" id="IPR011527">
    <property type="entry name" value="ABC1_TM_dom"/>
</dbReference>
<feature type="transmembrane region" description="Helical" evidence="10">
    <location>
        <begin position="84"/>
        <end position="101"/>
    </location>
</feature>
<keyword evidence="4 10" id="KW-0812">Transmembrane</keyword>
<name>A0A7J6L2E4_PERCH</name>
<evidence type="ECO:0000256" key="4">
    <source>
        <dbReference type="ARBA" id="ARBA00022692"/>
    </source>
</evidence>
<feature type="transmembrane region" description="Helical" evidence="10">
    <location>
        <begin position="198"/>
        <end position="222"/>
    </location>
</feature>
<keyword evidence="5" id="KW-0547">Nucleotide-binding</keyword>
<comment type="similarity">
    <text evidence="2">Belongs to the ABC transporter superfamily. ABCB family. MHC peptide exporter (TC 3.A.1.209) subfamily.</text>
</comment>
<dbReference type="SUPFAM" id="SSF90123">
    <property type="entry name" value="ABC transporter transmembrane region"/>
    <property type="match status" value="1"/>
</dbReference>
<evidence type="ECO:0000256" key="10">
    <source>
        <dbReference type="SAM" id="Phobius"/>
    </source>
</evidence>
<dbReference type="InterPro" id="IPR003439">
    <property type="entry name" value="ABC_transporter-like_ATP-bd"/>
</dbReference>
<reference evidence="13 14" key="1">
    <citation type="submission" date="2020-04" db="EMBL/GenBank/DDBJ databases">
        <title>Perkinsus chesapeaki whole genome sequence.</title>
        <authorList>
            <person name="Bogema D.R."/>
        </authorList>
    </citation>
    <scope>NUCLEOTIDE SEQUENCE [LARGE SCALE GENOMIC DNA]</scope>
    <source>
        <strain evidence="13">ATCC PRA-425</strain>
    </source>
</reference>
<dbReference type="Proteomes" id="UP000591131">
    <property type="component" value="Unassembled WGS sequence"/>
</dbReference>
<sequence>MVGSRAGYSDTSSFPYCIHCLEQESGGDLTIERERLRTIAGEKKKTSRIINVFIAAAFVIQTVSAVSTGITAVQLKSFNSSGDVVMLCSLIFWANLEYFLAKDIFNSKCSDPGELLVGVHLHPVFFMTDMKCHSCDVCMERIEDDGYRCKTCDFDVCLRCHARHRRESVPLTTDGSATTGGLSLCQFFCRSIQLALNFWPTLLAAMICMMACQATVLAAPNLQGRIFDSIIKWDQRLFANTIYIYLCVNLLQGLLAAVQSLTLNLVARRIRAAVCCKLYISLIGQDVAFFDATHTGNLTSRLNNDAAAMTNPCRTILNNLVANVVLLIGGGIMCFITNWRLGILAATSMIPISYAYRLYAKWSRQVYSTIYQAMGDANSVATESFGNIRTVRAFGAEDTEIANYNEAVEVSLKAGVRSAVVGAGVYGYAKYIDLGTTVLILWYGGSAIFNNNNVTLGTLVAFQLYWNMMNSAFNALSDVINDLIRAASAAERVFDLMDRQPKIDPTAGEDIDTVLGDIDIHNVSFSYASRPDKMVLKSVSLSMKSSTVTALVGKSGGGKSTLVHLLLRFYDPTEGSILMDGVDYKTYKPSSLRSKIGLVAQDTQLFSSSVYKNLTYGLDRECTMDEVVSAARMANAHEFITEMDEGYETRVGERGIRLSGGQKQRIAIARCFLRKPRILLLDEATSALDTENESLVQAALDGLMATGNCTVILVAHRLSTVKNANTIAVISEGSIVEKGRHEELLHLNGRAVCIIPGGLLGITGDEIPDTSDFIQWSIRGQCMQQQIADSRQLGVTTLPQLVVISDNCMDSPLAVTYPRRSFAIKAHGLLESTYNEAAGGDKEAHAKCQKISNEMCGGSKALCDCTFGHCYN</sequence>
<dbReference type="Pfam" id="PF00664">
    <property type="entry name" value="ABC_membrane"/>
    <property type="match status" value="1"/>
</dbReference>
<dbReference type="GO" id="GO:0090374">
    <property type="term" value="P:oligopeptide export from mitochondrion"/>
    <property type="evidence" value="ECO:0007669"/>
    <property type="project" value="TreeGrafter"/>
</dbReference>
<comment type="subcellular location">
    <subcellularLocation>
        <location evidence="1">Endomembrane system</location>
        <topology evidence="1">Multi-pass membrane protein</topology>
    </subcellularLocation>
</comment>
<evidence type="ECO:0000256" key="6">
    <source>
        <dbReference type="ARBA" id="ARBA00022840"/>
    </source>
</evidence>
<evidence type="ECO:0000256" key="8">
    <source>
        <dbReference type="ARBA" id="ARBA00022989"/>
    </source>
</evidence>
<evidence type="ECO:0000256" key="2">
    <source>
        <dbReference type="ARBA" id="ARBA00006493"/>
    </source>
</evidence>
<gene>
    <name evidence="13" type="ORF">FOL47_010418</name>
</gene>
<dbReference type="GO" id="GO:0016887">
    <property type="term" value="F:ATP hydrolysis activity"/>
    <property type="evidence" value="ECO:0007669"/>
    <property type="project" value="InterPro"/>
</dbReference>
<dbReference type="EMBL" id="JAAPAO010000801">
    <property type="protein sequence ID" value="KAF4653640.1"/>
    <property type="molecule type" value="Genomic_DNA"/>
</dbReference>
<feature type="transmembrane region" description="Helical" evidence="10">
    <location>
        <begin position="242"/>
        <end position="267"/>
    </location>
</feature>
<evidence type="ECO:0000259" key="11">
    <source>
        <dbReference type="PROSITE" id="PS50893"/>
    </source>
</evidence>
<feature type="domain" description="ABC transporter" evidence="11">
    <location>
        <begin position="518"/>
        <end position="757"/>
    </location>
</feature>
<feature type="non-terminal residue" evidence="13">
    <location>
        <position position="872"/>
    </location>
</feature>
<feature type="transmembrane region" description="Helical" evidence="10">
    <location>
        <begin position="320"/>
        <end position="341"/>
    </location>
</feature>
<evidence type="ECO:0008006" key="15">
    <source>
        <dbReference type="Google" id="ProtNLM"/>
    </source>
</evidence>
<dbReference type="FunFam" id="1.20.1560.10:FF:000215">
    <property type="entry name" value="ABC transporter B family member 4"/>
    <property type="match status" value="1"/>
</dbReference>
<dbReference type="PROSITE" id="PS50929">
    <property type="entry name" value="ABC_TM1F"/>
    <property type="match status" value="1"/>
</dbReference>
<dbReference type="PANTHER" id="PTHR43394">
    <property type="entry name" value="ATP-DEPENDENT PERMEASE MDL1, MITOCHONDRIAL"/>
    <property type="match status" value="1"/>
</dbReference>
<accession>A0A7J6L2E4</accession>
<dbReference type="GO" id="GO:0005743">
    <property type="term" value="C:mitochondrial inner membrane"/>
    <property type="evidence" value="ECO:0007669"/>
    <property type="project" value="TreeGrafter"/>
</dbReference>
<keyword evidence="3" id="KW-0813">Transport</keyword>
<organism evidence="13 14">
    <name type="scientific">Perkinsus chesapeaki</name>
    <name type="common">Clam parasite</name>
    <name type="synonym">Perkinsus andrewsi</name>
    <dbReference type="NCBI Taxonomy" id="330153"/>
    <lineage>
        <taxon>Eukaryota</taxon>
        <taxon>Sar</taxon>
        <taxon>Alveolata</taxon>
        <taxon>Perkinsozoa</taxon>
        <taxon>Perkinsea</taxon>
        <taxon>Perkinsida</taxon>
        <taxon>Perkinsidae</taxon>
        <taxon>Perkinsus</taxon>
    </lineage>
</organism>
<feature type="transmembrane region" description="Helical" evidence="10">
    <location>
        <begin position="49"/>
        <end position="72"/>
    </location>
</feature>
<comment type="caution">
    <text evidence="13">The sequence shown here is derived from an EMBL/GenBank/DDBJ whole genome shotgun (WGS) entry which is preliminary data.</text>
</comment>
<dbReference type="InterPro" id="IPR027417">
    <property type="entry name" value="P-loop_NTPase"/>
</dbReference>
<dbReference type="PANTHER" id="PTHR43394:SF5">
    <property type="entry name" value="ABC TRANSPORTER B FAMILY"/>
    <property type="match status" value="1"/>
</dbReference>
<keyword evidence="8 10" id="KW-1133">Transmembrane helix</keyword>
<evidence type="ECO:0000256" key="5">
    <source>
        <dbReference type="ARBA" id="ARBA00022741"/>
    </source>
</evidence>
<dbReference type="SMART" id="SM00382">
    <property type="entry name" value="AAA"/>
    <property type="match status" value="1"/>
</dbReference>
<keyword evidence="9 10" id="KW-0472">Membrane</keyword>
<proteinExistence type="inferred from homology"/>
<evidence type="ECO:0000313" key="14">
    <source>
        <dbReference type="Proteomes" id="UP000591131"/>
    </source>
</evidence>
<keyword evidence="7" id="KW-1278">Translocase</keyword>
<dbReference type="PROSITE" id="PS00211">
    <property type="entry name" value="ABC_TRANSPORTER_1"/>
    <property type="match status" value="1"/>
</dbReference>
<dbReference type="InterPro" id="IPR003593">
    <property type="entry name" value="AAA+_ATPase"/>
</dbReference>
<dbReference type="Gene3D" id="1.20.1560.10">
    <property type="entry name" value="ABC transporter type 1, transmembrane domain"/>
    <property type="match status" value="1"/>
</dbReference>
<feature type="domain" description="ABC transmembrane type-1" evidence="12">
    <location>
        <begin position="203"/>
        <end position="485"/>
    </location>
</feature>
<dbReference type="FunFam" id="3.40.50.300:FF:000140">
    <property type="entry name" value="Lipid A export ATP-binding/permease protein MsbA"/>
    <property type="match status" value="1"/>
</dbReference>
<dbReference type="CDD" id="cd18572">
    <property type="entry name" value="ABC_6TM_TAP"/>
    <property type="match status" value="1"/>
</dbReference>
<dbReference type="GO" id="GO:0012505">
    <property type="term" value="C:endomembrane system"/>
    <property type="evidence" value="ECO:0007669"/>
    <property type="project" value="UniProtKB-SubCell"/>
</dbReference>
<evidence type="ECO:0000256" key="9">
    <source>
        <dbReference type="ARBA" id="ARBA00023136"/>
    </source>
</evidence>
<dbReference type="SUPFAM" id="SSF52540">
    <property type="entry name" value="P-loop containing nucleoside triphosphate hydrolases"/>
    <property type="match status" value="1"/>
</dbReference>
<keyword evidence="6" id="KW-0067">ATP-binding</keyword>
<evidence type="ECO:0000259" key="12">
    <source>
        <dbReference type="PROSITE" id="PS50929"/>
    </source>
</evidence>
<dbReference type="InterPro" id="IPR039421">
    <property type="entry name" value="Type_1_exporter"/>
</dbReference>
<evidence type="ECO:0000256" key="1">
    <source>
        <dbReference type="ARBA" id="ARBA00004127"/>
    </source>
</evidence>
<dbReference type="InterPro" id="IPR017871">
    <property type="entry name" value="ABC_transporter-like_CS"/>
</dbReference>
<protein>
    <recommendedName>
        <fullName evidence="15">(ABC) transporter</fullName>
    </recommendedName>
</protein>
<evidence type="ECO:0000313" key="13">
    <source>
        <dbReference type="EMBL" id="KAF4653640.1"/>
    </source>
</evidence>
<dbReference type="OrthoDB" id="6500128at2759"/>
<evidence type="ECO:0000256" key="7">
    <source>
        <dbReference type="ARBA" id="ARBA00022967"/>
    </source>
</evidence>
<dbReference type="InterPro" id="IPR036640">
    <property type="entry name" value="ABC1_TM_sf"/>
</dbReference>
<keyword evidence="14" id="KW-1185">Reference proteome</keyword>
<dbReference type="AlphaFoldDB" id="A0A7J6L2E4"/>
<dbReference type="PROSITE" id="PS50893">
    <property type="entry name" value="ABC_TRANSPORTER_2"/>
    <property type="match status" value="1"/>
</dbReference>
<evidence type="ECO:0000256" key="3">
    <source>
        <dbReference type="ARBA" id="ARBA00022448"/>
    </source>
</evidence>
<dbReference type="GO" id="GO:0015421">
    <property type="term" value="F:ABC-type oligopeptide transporter activity"/>
    <property type="evidence" value="ECO:0007669"/>
    <property type="project" value="TreeGrafter"/>
</dbReference>
<dbReference type="GO" id="GO:0005524">
    <property type="term" value="F:ATP binding"/>
    <property type="evidence" value="ECO:0007669"/>
    <property type="project" value="UniProtKB-KW"/>
</dbReference>
<dbReference type="Pfam" id="PF00005">
    <property type="entry name" value="ABC_tran"/>
    <property type="match status" value="1"/>
</dbReference>
<dbReference type="Gene3D" id="3.40.50.300">
    <property type="entry name" value="P-loop containing nucleotide triphosphate hydrolases"/>
    <property type="match status" value="1"/>
</dbReference>